<dbReference type="RefSeq" id="XP_001226792.1">
    <property type="nucleotide sequence ID" value="XM_001226791.1"/>
</dbReference>
<evidence type="ECO:0000313" key="1">
    <source>
        <dbReference type="EMBL" id="EAQ84851.1"/>
    </source>
</evidence>
<organism evidence="1 2">
    <name type="scientific">Chaetomium globosum (strain ATCC 6205 / CBS 148.51 / DSM 1962 / NBRC 6347 / NRRL 1970)</name>
    <name type="common">Soil fungus</name>
    <dbReference type="NCBI Taxonomy" id="306901"/>
    <lineage>
        <taxon>Eukaryota</taxon>
        <taxon>Fungi</taxon>
        <taxon>Dikarya</taxon>
        <taxon>Ascomycota</taxon>
        <taxon>Pezizomycotina</taxon>
        <taxon>Sordariomycetes</taxon>
        <taxon>Sordariomycetidae</taxon>
        <taxon>Sordariales</taxon>
        <taxon>Chaetomiaceae</taxon>
        <taxon>Chaetomium</taxon>
    </lineage>
</organism>
<dbReference type="OrthoDB" id="10421541at2759"/>
<dbReference type="InParanoid" id="Q2GT39"/>
<accession>Q2GT39</accession>
<sequence length="270" mass="30651">MDTIKISDITNTMIHNKPILAPIPPSPLTLSALLHALHPLHHRHHHHRSHRPNNPPTNSPRLFGLLTTAGYLINDFNTRAHLLTATKPTHARLRQQQRRFLATLNLDRPAAVEFAPARMRAKSEEARLMRAATHYRIGLWGVGELFQGIVMHCGVFRGVFMREPETGEDEEDAGDDKNAGNEDMVVGVGEMIDGMRQTGRVISDVETWKRDNLVFPEEIWCGRRRLGDEWRFGASCPGERTRETRNGFLSRCARQSCVGILHRSDIRINI</sequence>
<dbReference type="AlphaFoldDB" id="Q2GT39"/>
<dbReference type="EMBL" id="CH408034">
    <property type="protein sequence ID" value="EAQ84851.1"/>
    <property type="molecule type" value="Genomic_DNA"/>
</dbReference>
<protein>
    <submittedName>
        <fullName evidence="1">Uncharacterized protein</fullName>
    </submittedName>
</protein>
<dbReference type="Proteomes" id="UP000001056">
    <property type="component" value="Unassembled WGS sequence"/>
</dbReference>
<reference evidence="2" key="1">
    <citation type="journal article" date="2015" name="Genome Announc.">
        <title>Draft genome sequence of the cellulolytic fungus Chaetomium globosum.</title>
        <authorList>
            <person name="Cuomo C.A."/>
            <person name="Untereiner W.A."/>
            <person name="Ma L.-J."/>
            <person name="Grabherr M."/>
            <person name="Birren B.W."/>
        </authorList>
    </citation>
    <scope>NUCLEOTIDE SEQUENCE [LARGE SCALE GENOMIC DNA]</scope>
    <source>
        <strain evidence="2">ATCC 6205 / CBS 148.51 / DSM 1962 / NBRC 6347 / NRRL 1970</strain>
    </source>
</reference>
<name>Q2GT39_CHAGB</name>
<proteinExistence type="predicted"/>
<dbReference type="VEuPathDB" id="FungiDB:CHGG_08865"/>
<gene>
    <name evidence="1" type="ORF">CHGG_08865</name>
</gene>
<evidence type="ECO:0000313" key="2">
    <source>
        <dbReference type="Proteomes" id="UP000001056"/>
    </source>
</evidence>
<dbReference type="HOGENOM" id="CLU_1030591_0_0_1"/>
<dbReference type="GeneID" id="4395792"/>
<keyword evidence="2" id="KW-1185">Reference proteome</keyword>